<dbReference type="RefSeq" id="WP_259461194.1">
    <property type="nucleotide sequence ID" value="NZ_MCAS01000001.1"/>
</dbReference>
<dbReference type="PROSITE" id="PS51379">
    <property type="entry name" value="4FE4S_FER_2"/>
    <property type="match status" value="1"/>
</dbReference>
<dbReference type="SUPFAM" id="SSF52518">
    <property type="entry name" value="Thiamin diphosphate-binding fold (THDP-binding)"/>
    <property type="match status" value="2"/>
</dbReference>
<dbReference type="PANTHER" id="PTHR48084:SF3">
    <property type="entry name" value="SUBUNIT OF PYRUVATE:FLAVODOXIN OXIDOREDUCTASE"/>
    <property type="match status" value="1"/>
</dbReference>
<evidence type="ECO:0000256" key="2">
    <source>
        <dbReference type="SAM" id="Coils"/>
    </source>
</evidence>
<keyword evidence="1" id="KW-0560">Oxidoreductase</keyword>
<dbReference type="SUPFAM" id="SSF53323">
    <property type="entry name" value="Pyruvate-ferredoxin oxidoreductase, PFOR, domain III"/>
    <property type="match status" value="1"/>
</dbReference>
<dbReference type="SUPFAM" id="SSF52922">
    <property type="entry name" value="TK C-terminal domain-like"/>
    <property type="match status" value="1"/>
</dbReference>
<dbReference type="Proteomes" id="UP000283709">
    <property type="component" value="Unassembled WGS sequence"/>
</dbReference>
<evidence type="ECO:0000313" key="4">
    <source>
        <dbReference type="EMBL" id="RKF50983.1"/>
    </source>
</evidence>
<dbReference type="InterPro" id="IPR019752">
    <property type="entry name" value="Pyrv/ketoisovalerate_OxRed_cat"/>
</dbReference>
<dbReference type="NCBIfam" id="NF009588">
    <property type="entry name" value="PRK13029.1"/>
    <property type="match status" value="1"/>
</dbReference>
<dbReference type="AlphaFoldDB" id="A0A3R7EWJ1"/>
<dbReference type="Pfam" id="PF01558">
    <property type="entry name" value="POR"/>
    <property type="match status" value="1"/>
</dbReference>
<dbReference type="Pfam" id="PF20169">
    <property type="entry name" value="DUF6537"/>
    <property type="match status" value="1"/>
</dbReference>
<reference evidence="4 5" key="1">
    <citation type="submission" date="2016-07" db="EMBL/GenBank/DDBJ databases">
        <title>Genome analysis of Burkholderia fungorum ES3-20.</title>
        <authorList>
            <person name="Xu D."/>
            <person name="Yao R."/>
            <person name="Zheng S."/>
        </authorList>
    </citation>
    <scope>NUCLEOTIDE SEQUENCE [LARGE SCALE GENOMIC DNA]</scope>
    <source>
        <strain evidence="4 5">ES3-20</strain>
    </source>
</reference>
<accession>A0A3R7EWJ1</accession>
<evidence type="ECO:0000256" key="1">
    <source>
        <dbReference type="ARBA" id="ARBA00023002"/>
    </source>
</evidence>
<dbReference type="EMBL" id="MCAS01000001">
    <property type="protein sequence ID" value="RKF50983.1"/>
    <property type="molecule type" value="Genomic_DNA"/>
</dbReference>
<dbReference type="PANTHER" id="PTHR48084">
    <property type="entry name" value="2-OXOGLUTARATE OXIDOREDUCTASE SUBUNIT KORB-RELATED"/>
    <property type="match status" value="1"/>
</dbReference>
<evidence type="ECO:0000313" key="5">
    <source>
        <dbReference type="Proteomes" id="UP000283709"/>
    </source>
</evidence>
<protein>
    <submittedName>
        <fullName evidence="4">Indolepyruvate ferredoxin oxidoreductase</fullName>
    </submittedName>
</protein>
<sequence>MNMRAVELGRPIDMEYGLEDRYVRENGTVFLTGTQALVRILVEQARSDRAAGIRTGGLVSGYRGSPLGGFDQELWRQKKLLAQHAIRFEPGLNEDLGATMLWGAQQVDAFPGKRVEGVFSMWYGKGPGVDRTGDVFRNANIVGTSRQGGVLAVAGDDHAAQSSMFPHQTDHVFEGAMMPILFPASVEEYIEFGLAGYAMSRFSGLWVAFKAITETVESGRSMTVQAHDADGAPRFSLPADIHVPEGRGFNYDPNLRWPAERSELERRLLDERLPAALAFMRANPLDRTLVRPRGARVGIVTVGKAHGDVLAAFAALGLSPQELERLGIGVYKIGMIWPLETEGVRAFARGMQALVVVEEKRSFVERQIKEALFNLRPDERPAVFGKDLGEAGPLLPAAMEFAPEQVAAALKRFFAHTQVELTVPVAPGVPVQRNGSRIIPLAAAGKDEQPLNRKPFFCAGCPHNTSTRLPDGSYAAAGIGCHIMALGEAGDTATFCQMGGEGVQWIGMSTFMDIPHMFVNLGDGTYQHSGSLAIRQSVAAKSNVTYKILFNDAVAMTGGQPTEGSLTVQRVVSQVAAEGVAKVVVVSDEPEKYAGPLSLPANVEVQHRDDLDALQRTLREGKGVSVIVYDQTCAAEKRRRRKRGKLIDPPRRVVINPAVCEGCGDCSVQSNCIAIEPLETELGRKRAVNQSSCNKDTSCLKGFCPSFVTVEGLQPKQPDQKRIGAIEAEWRAKLPAPAAVRAELDAHASIVVTGIGGTGVVTIGAILAMAAHLEGKGASTLDFTGLAQKNGAVISHVQIAGSRAQIVTSRIGAHAANVLLGCDAVVAASAGALSRVAPGVTRAVVNERITPTSDFVRDGDLPVSKAIHQRAIEGAIGTDSSAFWDGSGAAEILFGDAIASNMMMVGYAYQQGLIPLSESAIMRAIELNGTAVKMNGRAFFWGRLLAHDASVIEQVSGTVADVAAAGEFELERFVADRVRDLERYQNAAYGRRYMALVERVQQAERRIAGAAGELTEAAARNYFKVLAYKDEYEVARLHTDGSFHAYLSGAFDGGGKKTFYMAPPLLTRRDPRTGRRTKIALRAAWLDPLLRVMKHGKVLRGTAFDPFGRQKDRVIERALIGEFEADVDLALRKLNTETIESALALLRVPSSIRGFGVIKERNYENARPVRQRYREVLQGNEGQRPTA</sequence>
<dbReference type="Gene3D" id="3.40.920.10">
    <property type="entry name" value="Pyruvate-ferredoxin oxidoreductase, PFOR, domain III"/>
    <property type="match status" value="1"/>
</dbReference>
<evidence type="ECO:0000259" key="3">
    <source>
        <dbReference type="PROSITE" id="PS51379"/>
    </source>
</evidence>
<dbReference type="Gene3D" id="3.40.50.970">
    <property type="match status" value="1"/>
</dbReference>
<dbReference type="GO" id="GO:0016903">
    <property type="term" value="F:oxidoreductase activity, acting on the aldehyde or oxo group of donors"/>
    <property type="evidence" value="ECO:0007669"/>
    <property type="project" value="InterPro"/>
</dbReference>
<dbReference type="InterPro" id="IPR046667">
    <property type="entry name" value="DUF6537"/>
</dbReference>
<dbReference type="InterPro" id="IPR009014">
    <property type="entry name" value="Transketo_C/PFOR_II"/>
</dbReference>
<dbReference type="CDD" id="cd07034">
    <property type="entry name" value="TPP_PYR_PFOR_IOR-alpha_like"/>
    <property type="match status" value="1"/>
</dbReference>
<proteinExistence type="predicted"/>
<dbReference type="InterPro" id="IPR017896">
    <property type="entry name" value="4Fe4S_Fe-S-bd"/>
</dbReference>
<feature type="domain" description="4Fe-4S ferredoxin-type" evidence="3">
    <location>
        <begin position="651"/>
        <end position="683"/>
    </location>
</feature>
<keyword evidence="2" id="KW-0175">Coiled coil</keyword>
<dbReference type="InterPro" id="IPR029061">
    <property type="entry name" value="THDP-binding"/>
</dbReference>
<dbReference type="NCBIfam" id="NF009589">
    <property type="entry name" value="PRK13030.1"/>
    <property type="match status" value="1"/>
</dbReference>
<dbReference type="InterPro" id="IPR051457">
    <property type="entry name" value="2-oxoacid:Fd_oxidoreductase"/>
</dbReference>
<name>A0A3R7EWJ1_9BURK</name>
<gene>
    <name evidence="4" type="ORF">BCY88_02140</name>
</gene>
<comment type="caution">
    <text evidence="4">The sequence shown here is derived from an EMBL/GenBank/DDBJ whole genome shotgun (WGS) entry which is preliminary data.</text>
</comment>
<organism evidence="4 5">
    <name type="scientific">Paraburkholderia fungorum</name>
    <dbReference type="NCBI Taxonomy" id="134537"/>
    <lineage>
        <taxon>Bacteria</taxon>
        <taxon>Pseudomonadati</taxon>
        <taxon>Pseudomonadota</taxon>
        <taxon>Betaproteobacteria</taxon>
        <taxon>Burkholderiales</taxon>
        <taxon>Burkholderiaceae</taxon>
        <taxon>Paraburkholderia</taxon>
    </lineage>
</organism>
<dbReference type="InterPro" id="IPR002880">
    <property type="entry name" value="Pyrv_Fd/Flavodoxin_OxRdtase_N"/>
</dbReference>
<dbReference type="InterPro" id="IPR002869">
    <property type="entry name" value="Pyrv_flavodox_OxRed_cen"/>
</dbReference>
<feature type="coiled-coil region" evidence="2">
    <location>
        <begin position="993"/>
        <end position="1020"/>
    </location>
</feature>
<keyword evidence="4" id="KW-0670">Pyruvate</keyword>